<evidence type="ECO:0000313" key="2">
    <source>
        <dbReference type="EMBL" id="EER14822.1"/>
    </source>
</evidence>
<name>C5KL14_PERM5</name>
<protein>
    <recommendedName>
        <fullName evidence="4">Serine carboxypeptidase</fullName>
    </recommendedName>
</protein>
<reference evidence="2 3" key="1">
    <citation type="submission" date="2008-07" db="EMBL/GenBank/DDBJ databases">
        <authorList>
            <person name="El-Sayed N."/>
            <person name="Caler E."/>
            <person name="Inman J."/>
            <person name="Amedeo P."/>
            <person name="Hass B."/>
            <person name="Wortman J."/>
        </authorList>
    </citation>
    <scope>NUCLEOTIDE SEQUENCE [LARGE SCALE GENOMIC DNA]</scope>
    <source>
        <strain evidence="3">ATCC 50983 / TXsc</strain>
    </source>
</reference>
<evidence type="ECO:0008006" key="4">
    <source>
        <dbReference type="Google" id="ProtNLM"/>
    </source>
</evidence>
<dbReference type="InterPro" id="IPR029058">
    <property type="entry name" value="AB_hydrolase_fold"/>
</dbReference>
<dbReference type="RefSeq" id="XP_002783026.1">
    <property type="nucleotide sequence ID" value="XM_002782980.1"/>
</dbReference>
<dbReference type="OrthoDB" id="448982at2759"/>
<dbReference type="Gene3D" id="3.40.50.12670">
    <property type="match status" value="1"/>
</dbReference>
<dbReference type="AlphaFoldDB" id="C5KL14"/>
<dbReference type="GO" id="GO:0004185">
    <property type="term" value="F:serine-type carboxypeptidase activity"/>
    <property type="evidence" value="ECO:0007669"/>
    <property type="project" value="InterPro"/>
</dbReference>
<dbReference type="Pfam" id="PF00450">
    <property type="entry name" value="Peptidase_S10"/>
    <property type="match status" value="1"/>
</dbReference>
<dbReference type="GeneID" id="9061599"/>
<dbReference type="InterPro" id="IPR001563">
    <property type="entry name" value="Peptidase_S10"/>
</dbReference>
<proteinExistence type="inferred from homology"/>
<accession>C5KL14</accession>
<dbReference type="InParanoid" id="C5KL14"/>
<evidence type="ECO:0000313" key="3">
    <source>
        <dbReference type="Proteomes" id="UP000007800"/>
    </source>
</evidence>
<dbReference type="EMBL" id="GG673906">
    <property type="protein sequence ID" value="EER14822.1"/>
    <property type="molecule type" value="Genomic_DNA"/>
</dbReference>
<dbReference type="SUPFAM" id="SSF53474">
    <property type="entry name" value="alpha/beta-Hydrolases"/>
    <property type="match status" value="1"/>
</dbReference>
<keyword evidence="3" id="KW-1185">Reference proteome</keyword>
<dbReference type="InterPro" id="IPR033124">
    <property type="entry name" value="Ser_caboxypep_his_AS"/>
</dbReference>
<sequence>MRLLELFFYMPEIKTTYGRFSVPVGLLRSITWKRRGMLGFLQVYQAGHSVPLDQPEAAHLMIYDFIDGVPGPFPGSECGEAEL</sequence>
<dbReference type="MEROPS" id="S10.A69"/>
<gene>
    <name evidence="2" type="ORF">Pmar_PMAR009417</name>
</gene>
<evidence type="ECO:0000256" key="1">
    <source>
        <dbReference type="ARBA" id="ARBA00009431"/>
    </source>
</evidence>
<dbReference type="GO" id="GO:0006508">
    <property type="term" value="P:proteolysis"/>
    <property type="evidence" value="ECO:0007669"/>
    <property type="project" value="InterPro"/>
</dbReference>
<comment type="similarity">
    <text evidence="1">Belongs to the peptidase S10 family.</text>
</comment>
<organism evidence="3">
    <name type="scientific">Perkinsus marinus (strain ATCC 50983 / TXsc)</name>
    <dbReference type="NCBI Taxonomy" id="423536"/>
    <lineage>
        <taxon>Eukaryota</taxon>
        <taxon>Sar</taxon>
        <taxon>Alveolata</taxon>
        <taxon>Perkinsozoa</taxon>
        <taxon>Perkinsea</taxon>
        <taxon>Perkinsida</taxon>
        <taxon>Perkinsidae</taxon>
        <taxon>Perkinsus</taxon>
    </lineage>
</organism>
<dbReference type="PROSITE" id="PS00560">
    <property type="entry name" value="CARBOXYPEPT_SER_HIS"/>
    <property type="match status" value="1"/>
</dbReference>
<dbReference type="Proteomes" id="UP000007800">
    <property type="component" value="Unassembled WGS sequence"/>
</dbReference>